<feature type="compositionally biased region" description="Polar residues" evidence="10">
    <location>
        <begin position="136"/>
        <end position="146"/>
    </location>
</feature>
<dbReference type="GO" id="GO:0005737">
    <property type="term" value="C:cytoplasm"/>
    <property type="evidence" value="ECO:0007669"/>
    <property type="project" value="TreeGrafter"/>
</dbReference>
<comment type="similarity">
    <text evidence="2">Belongs to the ZC3H14 family.</text>
</comment>
<keyword evidence="6 8" id="KW-0862">Zinc</keyword>
<comment type="subcellular location">
    <subcellularLocation>
        <location evidence="1">Nucleus</location>
    </subcellularLocation>
</comment>
<dbReference type="InterPro" id="IPR040366">
    <property type="entry name" value="Nab2/ZC3H14"/>
</dbReference>
<dbReference type="InterPro" id="IPR049017">
    <property type="entry name" value="Nab2_Znf4"/>
</dbReference>
<evidence type="ECO:0000256" key="1">
    <source>
        <dbReference type="ARBA" id="ARBA00004123"/>
    </source>
</evidence>
<keyword evidence="13" id="KW-1185">Reference proteome</keyword>
<evidence type="ECO:0000256" key="4">
    <source>
        <dbReference type="ARBA" id="ARBA00022737"/>
    </source>
</evidence>
<feature type="compositionally biased region" description="Basic and acidic residues" evidence="10">
    <location>
        <begin position="87"/>
        <end position="101"/>
    </location>
</feature>
<name>A0A9P5YJW8_9AGAR</name>
<evidence type="ECO:0000256" key="3">
    <source>
        <dbReference type="ARBA" id="ARBA00022723"/>
    </source>
</evidence>
<proteinExistence type="inferred from homology"/>
<dbReference type="EMBL" id="MU150229">
    <property type="protein sequence ID" value="KAF9469980.1"/>
    <property type="molecule type" value="Genomic_DNA"/>
</dbReference>
<keyword evidence="3 8" id="KW-0479">Metal-binding</keyword>
<dbReference type="InterPro" id="IPR043094">
    <property type="entry name" value="Nab2/ZC3H14_N_sf"/>
</dbReference>
<feature type="region of interest" description="Disordered" evidence="10">
    <location>
        <begin position="301"/>
        <end position="379"/>
    </location>
</feature>
<evidence type="ECO:0000256" key="2">
    <source>
        <dbReference type="ARBA" id="ARBA00008423"/>
    </source>
</evidence>
<feature type="region of interest" description="Disordered" evidence="10">
    <location>
        <begin position="136"/>
        <end position="213"/>
    </location>
</feature>
<dbReference type="PANTHER" id="PTHR14738:SF29">
    <property type="entry name" value="ZINC FINGER CCCH DOMAIN-CONTAINING PROTEIN 14"/>
    <property type="match status" value="1"/>
</dbReference>
<evidence type="ECO:0000256" key="7">
    <source>
        <dbReference type="ARBA" id="ARBA00023242"/>
    </source>
</evidence>
<feature type="coiled-coil region" evidence="9">
    <location>
        <begin position="595"/>
        <end position="622"/>
    </location>
</feature>
<dbReference type="GO" id="GO:0043488">
    <property type="term" value="P:regulation of mRNA stability"/>
    <property type="evidence" value="ECO:0007669"/>
    <property type="project" value="InterPro"/>
</dbReference>
<dbReference type="Gene3D" id="1.10.340.40">
    <property type="entry name" value="Nuclear abundant poly(A) RNA-bind protein 2, N-terminal domain"/>
    <property type="match status" value="1"/>
</dbReference>
<dbReference type="Pfam" id="PF21803">
    <property type="entry name" value="Nab2-zf4"/>
    <property type="match status" value="2"/>
</dbReference>
<evidence type="ECO:0000256" key="9">
    <source>
        <dbReference type="SAM" id="Coils"/>
    </source>
</evidence>
<feature type="compositionally biased region" description="Polar residues" evidence="10">
    <location>
        <begin position="311"/>
        <end position="322"/>
    </location>
</feature>
<reference evidence="12" key="1">
    <citation type="submission" date="2020-11" db="EMBL/GenBank/DDBJ databases">
        <authorList>
            <consortium name="DOE Joint Genome Institute"/>
            <person name="Ahrendt S."/>
            <person name="Riley R."/>
            <person name="Andreopoulos W."/>
            <person name="Labutti K."/>
            <person name="Pangilinan J."/>
            <person name="Ruiz-Duenas F.J."/>
            <person name="Barrasa J.M."/>
            <person name="Sanchez-Garcia M."/>
            <person name="Camarero S."/>
            <person name="Miyauchi S."/>
            <person name="Serrano A."/>
            <person name="Linde D."/>
            <person name="Babiker R."/>
            <person name="Drula E."/>
            <person name="Ayuso-Fernandez I."/>
            <person name="Pacheco R."/>
            <person name="Padilla G."/>
            <person name="Ferreira P."/>
            <person name="Barriuso J."/>
            <person name="Kellner H."/>
            <person name="Castanera R."/>
            <person name="Alfaro M."/>
            <person name="Ramirez L."/>
            <person name="Pisabarro A.G."/>
            <person name="Kuo A."/>
            <person name="Tritt A."/>
            <person name="Lipzen A."/>
            <person name="He G."/>
            <person name="Yan M."/>
            <person name="Ng V."/>
            <person name="Cullen D."/>
            <person name="Martin F."/>
            <person name="Rosso M.-N."/>
            <person name="Henrissat B."/>
            <person name="Hibbett D."/>
            <person name="Martinez A.T."/>
            <person name="Grigoriev I.V."/>
        </authorList>
    </citation>
    <scope>NUCLEOTIDE SEQUENCE</scope>
    <source>
        <strain evidence="12">CBS 247.69</strain>
    </source>
</reference>
<organism evidence="12 13">
    <name type="scientific">Collybia nuda</name>
    <dbReference type="NCBI Taxonomy" id="64659"/>
    <lineage>
        <taxon>Eukaryota</taxon>
        <taxon>Fungi</taxon>
        <taxon>Dikarya</taxon>
        <taxon>Basidiomycota</taxon>
        <taxon>Agaricomycotina</taxon>
        <taxon>Agaricomycetes</taxon>
        <taxon>Agaricomycetidae</taxon>
        <taxon>Agaricales</taxon>
        <taxon>Tricholomatineae</taxon>
        <taxon>Clitocybaceae</taxon>
        <taxon>Collybia</taxon>
    </lineage>
</organism>
<keyword evidence="9" id="KW-0175">Coiled coil</keyword>
<dbReference type="Pfam" id="PF14608">
    <property type="entry name" value="zf-CCCH_2"/>
    <property type="match status" value="2"/>
</dbReference>
<dbReference type="Proteomes" id="UP000807353">
    <property type="component" value="Unassembled WGS sequence"/>
</dbReference>
<evidence type="ECO:0000256" key="6">
    <source>
        <dbReference type="ARBA" id="ARBA00022833"/>
    </source>
</evidence>
<gene>
    <name evidence="12" type="ORF">BDZ94DRAFT_1207039</name>
</gene>
<evidence type="ECO:0000256" key="5">
    <source>
        <dbReference type="ARBA" id="ARBA00022771"/>
    </source>
</evidence>
<dbReference type="PROSITE" id="PS50103">
    <property type="entry name" value="ZF_C3H1"/>
    <property type="match status" value="1"/>
</dbReference>
<dbReference type="PANTHER" id="PTHR14738">
    <property type="entry name" value="ZINC FINGER CCCH DOMAIN-CONTAINING PROTEIN 14"/>
    <property type="match status" value="1"/>
</dbReference>
<keyword evidence="7" id="KW-0539">Nucleus</keyword>
<feature type="domain" description="C3H1-type" evidence="11">
    <location>
        <begin position="412"/>
        <end position="436"/>
    </location>
</feature>
<evidence type="ECO:0000259" key="11">
    <source>
        <dbReference type="PROSITE" id="PS50103"/>
    </source>
</evidence>
<sequence>MAFGLTIGTERAEALQQSIQDELIARGYSPDADPVMAEYITILIINNKTPAQVNVELEELIGPDVQDHSFTDWLFAEAAKGATEIDDPPRPEPTSSERHVEPTPARDAPALTSNEASRRPSHATRNGVYQQALSQALPSSTLSGQKRSSSARSPSPSHPNKSRRTDLPTGPRAMFRDGTSHPGSVSHPNPRSLLDRVGGPAGRNGGVGLNDFGHDEIQSRIDNIVNSSDPGMMIPGGYPGMAGIGGMDMNAMAGMANPLMLQEMMINQMALMAQMANSMGMMNGNPAQYVGPGFPMQGMMPGDTGVYPGSGMNNGFQGPAQTGGNTGRGRGSIRGSRGSGRGRGGGPISSTSPKSEIATSTKDTALASTSSPLPIATPTPLATEASTSFVVANATASPAVLVRGSFAVPDRPQSPTLCKFNLKCTNAHCRYAHPSPVATAESGVVLSNEACEKGKGCQDKDCIKGHVSPAALNPQEQAPQPANSAVPTQNPVSCRFGAACTRPGCSFGHPPRPSHASNQNAHFAQQCRFGASCTRATCLFQHPEGRVLPSTFHRGLSTNTPLVNTQKHEIGSLGGPSPHRSVKFNNTGGPGVGVKEKLERQMKEIEERKLEAENAVKAAEAAASKDDAGPVAITV</sequence>
<feature type="region of interest" description="Disordered" evidence="10">
    <location>
        <begin position="571"/>
        <end position="592"/>
    </location>
</feature>
<feature type="zinc finger region" description="C3H1-type" evidence="8">
    <location>
        <begin position="412"/>
        <end position="436"/>
    </location>
</feature>
<comment type="caution">
    <text evidence="12">The sequence shown here is derived from an EMBL/GenBank/DDBJ whole genome shotgun (WGS) entry which is preliminary data.</text>
</comment>
<evidence type="ECO:0000313" key="12">
    <source>
        <dbReference type="EMBL" id="KAF9469980.1"/>
    </source>
</evidence>
<dbReference type="Gene3D" id="4.10.1000.40">
    <property type="match status" value="1"/>
</dbReference>
<dbReference type="AlphaFoldDB" id="A0A9P5YJW8"/>
<accession>A0A9P5YJW8</accession>
<evidence type="ECO:0000256" key="8">
    <source>
        <dbReference type="PROSITE-ProRule" id="PRU00723"/>
    </source>
</evidence>
<protein>
    <recommendedName>
        <fullName evidence="11">C3H1-type domain-containing protein</fullName>
    </recommendedName>
</protein>
<dbReference type="GO" id="GO:0008143">
    <property type="term" value="F:poly(A) binding"/>
    <property type="evidence" value="ECO:0007669"/>
    <property type="project" value="InterPro"/>
</dbReference>
<keyword evidence="5 8" id="KW-0863">Zinc-finger</keyword>
<keyword evidence="4" id="KW-0677">Repeat</keyword>
<feature type="region of interest" description="Disordered" evidence="10">
    <location>
        <begin position="82"/>
        <end position="124"/>
    </location>
</feature>
<dbReference type="OrthoDB" id="438553at2759"/>
<feature type="compositionally biased region" description="Low complexity" evidence="10">
    <location>
        <begin position="367"/>
        <end position="379"/>
    </location>
</feature>
<evidence type="ECO:0000256" key="10">
    <source>
        <dbReference type="SAM" id="MobiDB-lite"/>
    </source>
</evidence>
<dbReference type="GO" id="GO:0005634">
    <property type="term" value="C:nucleus"/>
    <property type="evidence" value="ECO:0007669"/>
    <property type="project" value="UniProtKB-SubCell"/>
</dbReference>
<dbReference type="Gene3D" id="4.10.1000.30">
    <property type="match status" value="1"/>
</dbReference>
<evidence type="ECO:0000313" key="13">
    <source>
        <dbReference type="Proteomes" id="UP000807353"/>
    </source>
</evidence>
<feature type="compositionally biased region" description="Gly residues" evidence="10">
    <location>
        <begin position="324"/>
        <end position="347"/>
    </location>
</feature>
<dbReference type="GO" id="GO:0008270">
    <property type="term" value="F:zinc ion binding"/>
    <property type="evidence" value="ECO:0007669"/>
    <property type="project" value="UniProtKB-KW"/>
</dbReference>
<feature type="compositionally biased region" description="Gly residues" evidence="10">
    <location>
        <begin position="199"/>
        <end position="208"/>
    </location>
</feature>
<dbReference type="InterPro" id="IPR000571">
    <property type="entry name" value="Znf_CCCH"/>
</dbReference>